<keyword evidence="1" id="KW-0233">DNA recombination</keyword>
<proteinExistence type="predicted"/>
<dbReference type="RefSeq" id="WP_008419223.1">
    <property type="nucleotide sequence ID" value="NZ_MWMH01000002.1"/>
</dbReference>
<sequence>MKVKQKLWIENVEQFQLSKLNKYINKFEKLKDDGYIAANIKFEDRIWRVKIIGVELNLNFLNNIELMNASKELKISQDFIDSSIKSFLLDYIENTSQGNIKIKLNYLKSLINRELIERYALSVNVYDFTFFCKFNDFIGGICSEYIESITEYAVERDYKNKKIPSFVSVFKFDDVIEEFYRRNKNNIKVLLKWYPIIVWWKLTSVIPLRPSELINMDRLCIDEINGEYFIIVKRSLGKISGFKLVNSSNENECYYNDKINIDEKMYKFLKKYIKDMENYGGKYLFSKELYMSYNLIQPNLNKNKFTVANLTYLLNRFYDDFIQHKKGYVICNRYEKPFETLEEKEIERLSLYDSRHIAIINAIFLGYDIQTVQRLARHKVVNTTYGYFRHEHEYAKSFALSFSKKMLHKNDLKKIPNIKRSHNHGRLLASVVLGIDDVISVNRKDFKSCGGYCEYNTNKDILFCMKYLPNHVLCPKFIPYDEDVQIGQAEKKLENCIKVLCDIVKDRETIANFDEKMSIQRDAMLNNTYELAHLLAKKEK</sequence>
<evidence type="ECO:0008006" key="4">
    <source>
        <dbReference type="Google" id="ProtNLM"/>
    </source>
</evidence>
<dbReference type="GO" id="GO:0006310">
    <property type="term" value="P:DNA recombination"/>
    <property type="evidence" value="ECO:0007669"/>
    <property type="project" value="UniProtKB-KW"/>
</dbReference>
<protein>
    <recommendedName>
        <fullName evidence="4">Phage integrase family protein</fullName>
    </recommendedName>
</protein>
<reference evidence="2 3" key="1">
    <citation type="submission" date="2017-02" db="EMBL/GenBank/DDBJ databases">
        <title>Genome sequence of Clostridium beijerinckii Br21.</title>
        <authorList>
            <person name="Fonseca B.C."/>
            <person name="Guazzaroni M.E."/>
            <person name="Riano-Pachon D.M."/>
            <person name="Reginatto V."/>
        </authorList>
    </citation>
    <scope>NUCLEOTIDE SEQUENCE [LARGE SCALE GENOMIC DNA]</scope>
    <source>
        <strain evidence="2 3">Br21</strain>
    </source>
</reference>
<evidence type="ECO:0000313" key="2">
    <source>
        <dbReference type="EMBL" id="OOP74370.1"/>
    </source>
</evidence>
<dbReference type="InterPro" id="IPR011010">
    <property type="entry name" value="DNA_brk_join_enz"/>
</dbReference>
<gene>
    <name evidence="2" type="ORF">CBEIBR21_07745</name>
</gene>
<dbReference type="InterPro" id="IPR013762">
    <property type="entry name" value="Integrase-like_cat_sf"/>
</dbReference>
<dbReference type="SUPFAM" id="SSF56349">
    <property type="entry name" value="DNA breaking-rejoining enzymes"/>
    <property type="match status" value="1"/>
</dbReference>
<comment type="caution">
    <text evidence="2">The sequence shown here is derived from an EMBL/GenBank/DDBJ whole genome shotgun (WGS) entry which is preliminary data.</text>
</comment>
<dbReference type="EMBL" id="MWMH01000002">
    <property type="protein sequence ID" value="OOP74370.1"/>
    <property type="molecule type" value="Genomic_DNA"/>
</dbReference>
<evidence type="ECO:0000313" key="3">
    <source>
        <dbReference type="Proteomes" id="UP000190959"/>
    </source>
</evidence>
<evidence type="ECO:0000256" key="1">
    <source>
        <dbReference type="ARBA" id="ARBA00023172"/>
    </source>
</evidence>
<dbReference type="Gene3D" id="1.10.443.10">
    <property type="entry name" value="Intergrase catalytic core"/>
    <property type="match status" value="1"/>
</dbReference>
<dbReference type="GO" id="GO:0003677">
    <property type="term" value="F:DNA binding"/>
    <property type="evidence" value="ECO:0007669"/>
    <property type="project" value="InterPro"/>
</dbReference>
<accession>A0A1S9NAE3</accession>
<dbReference type="GO" id="GO:0015074">
    <property type="term" value="P:DNA integration"/>
    <property type="evidence" value="ECO:0007669"/>
    <property type="project" value="InterPro"/>
</dbReference>
<dbReference type="Proteomes" id="UP000190959">
    <property type="component" value="Unassembled WGS sequence"/>
</dbReference>
<name>A0A1S9NAE3_CLOBE</name>
<organism evidence="2 3">
    <name type="scientific">Clostridium beijerinckii</name>
    <name type="common">Clostridium MP</name>
    <dbReference type="NCBI Taxonomy" id="1520"/>
    <lineage>
        <taxon>Bacteria</taxon>
        <taxon>Bacillati</taxon>
        <taxon>Bacillota</taxon>
        <taxon>Clostridia</taxon>
        <taxon>Eubacteriales</taxon>
        <taxon>Clostridiaceae</taxon>
        <taxon>Clostridium</taxon>
    </lineage>
</organism>
<dbReference type="AlphaFoldDB" id="A0A1S9NAE3"/>